<keyword evidence="5" id="KW-1185">Reference proteome</keyword>
<dbReference type="Proteomes" id="UP001168098">
    <property type="component" value="Unassembled WGS sequence"/>
</dbReference>
<dbReference type="AlphaFoldDB" id="A0AA38YIZ8"/>
<organism evidence="4 5">
    <name type="scientific">Vitis rotundifolia</name>
    <name type="common">Muscadine grape</name>
    <dbReference type="NCBI Taxonomy" id="103349"/>
    <lineage>
        <taxon>Eukaryota</taxon>
        <taxon>Viridiplantae</taxon>
        <taxon>Streptophyta</taxon>
        <taxon>Embryophyta</taxon>
        <taxon>Tracheophyta</taxon>
        <taxon>Spermatophyta</taxon>
        <taxon>Magnoliopsida</taxon>
        <taxon>eudicotyledons</taxon>
        <taxon>Gunneridae</taxon>
        <taxon>Pentapetalae</taxon>
        <taxon>rosids</taxon>
        <taxon>Vitales</taxon>
        <taxon>Vitaceae</taxon>
        <taxon>Viteae</taxon>
        <taxon>Vitis</taxon>
    </lineage>
</organism>
<keyword evidence="2" id="KW-0175">Coiled coil</keyword>
<gene>
    <name evidence="4" type="ORF">PVL29_025154</name>
</gene>
<comment type="caution">
    <text evidence="4">The sequence shown here is derived from an EMBL/GenBank/DDBJ whole genome shotgun (WGS) entry which is preliminary data.</text>
</comment>
<evidence type="ECO:0000313" key="4">
    <source>
        <dbReference type="EMBL" id="KAJ9671322.1"/>
    </source>
</evidence>
<dbReference type="Gene3D" id="3.80.10.10">
    <property type="entry name" value="Ribonuclease Inhibitor"/>
    <property type="match status" value="1"/>
</dbReference>
<feature type="domain" description="Disease resistance protein At4g27190-like leucine-rich repeats" evidence="3">
    <location>
        <begin position="88"/>
        <end position="155"/>
    </location>
</feature>
<reference evidence="4 5" key="1">
    <citation type="journal article" date="2023" name="BMC Biotechnol.">
        <title>Vitis rotundifolia cv Carlos genome sequencing.</title>
        <authorList>
            <person name="Huff M."/>
            <person name="Hulse-Kemp A."/>
            <person name="Scheffler B."/>
            <person name="Youngblood R."/>
            <person name="Simpson S."/>
            <person name="Babiker E."/>
            <person name="Staton M."/>
        </authorList>
    </citation>
    <scope>NUCLEOTIDE SEQUENCE [LARGE SCALE GENOMIC DNA]</scope>
    <source>
        <tissue evidence="4">Leaf</tissue>
    </source>
</reference>
<dbReference type="EMBL" id="JARBHA010000019">
    <property type="protein sequence ID" value="KAJ9671322.1"/>
    <property type="molecule type" value="Genomic_DNA"/>
</dbReference>
<name>A0AA38YIZ8_VITRO</name>
<dbReference type="InterPro" id="IPR050905">
    <property type="entry name" value="Plant_NBS-LRR"/>
</dbReference>
<dbReference type="SUPFAM" id="SSF52047">
    <property type="entry name" value="RNI-like"/>
    <property type="match status" value="1"/>
</dbReference>
<evidence type="ECO:0000256" key="2">
    <source>
        <dbReference type="SAM" id="Coils"/>
    </source>
</evidence>
<keyword evidence="1" id="KW-0611">Plant defense</keyword>
<dbReference type="InterPro" id="IPR032675">
    <property type="entry name" value="LRR_dom_sf"/>
</dbReference>
<evidence type="ECO:0000313" key="5">
    <source>
        <dbReference type="Proteomes" id="UP001168098"/>
    </source>
</evidence>
<dbReference type="Pfam" id="PF23247">
    <property type="entry name" value="LRR_RPS2"/>
    <property type="match status" value="1"/>
</dbReference>
<accession>A0AA38YIZ8</accession>
<evidence type="ECO:0000256" key="1">
    <source>
        <dbReference type="ARBA" id="ARBA00022821"/>
    </source>
</evidence>
<dbReference type="PANTHER" id="PTHR33463:SF204">
    <property type="entry name" value="NB-ARC DOMAIN-CONTAINING PROTEIN"/>
    <property type="match status" value="1"/>
</dbReference>
<feature type="coiled-coil region" evidence="2">
    <location>
        <begin position="159"/>
        <end position="186"/>
    </location>
</feature>
<sequence length="296" mass="33839">MLEAREGGEEVCGRKVVLEGCEIKQGGRGNDDYQLVLPTNVQILEIGRCFLPTSLSDVWPSLRIAKDLKLCFILECEGIEYLWWVEDCTASLSRLWLPTLPNLRVLFKFRPTSIGSFSGLKQLEVGECHNLKHMFTPELVKYHLQNLQFIHVYVCHQIEDIAVADHDQLEEEEEEEEEEEGIHEMNNLILCFPNLRSLELEGLPELKSIWKGIMTCDSLQQIVGNFCQKLKILPLSVRINDGDGQRQASTPPLKKIIGQKEWWNGTHSHAKSFFSTLLCTTLVKGKYHICSTNPFL</sequence>
<dbReference type="InterPro" id="IPR057135">
    <property type="entry name" value="At4g27190-like_LRR"/>
</dbReference>
<protein>
    <recommendedName>
        <fullName evidence="3">Disease resistance protein At4g27190-like leucine-rich repeats domain-containing protein</fullName>
    </recommendedName>
</protein>
<proteinExistence type="predicted"/>
<evidence type="ECO:0000259" key="3">
    <source>
        <dbReference type="Pfam" id="PF23247"/>
    </source>
</evidence>
<dbReference type="PANTHER" id="PTHR33463">
    <property type="entry name" value="NB-ARC DOMAIN-CONTAINING PROTEIN-RELATED"/>
    <property type="match status" value="1"/>
</dbReference>